<feature type="compositionally biased region" description="Low complexity" evidence="1">
    <location>
        <begin position="65"/>
        <end position="79"/>
    </location>
</feature>
<keyword evidence="3" id="KW-1185">Reference proteome</keyword>
<feature type="compositionally biased region" description="Polar residues" evidence="1">
    <location>
        <begin position="851"/>
        <end position="870"/>
    </location>
</feature>
<dbReference type="InterPro" id="IPR011993">
    <property type="entry name" value="PH-like_dom_sf"/>
</dbReference>
<dbReference type="AlphaFoldDB" id="A0A9P4QHW3"/>
<dbReference type="Gene3D" id="3.10.20.90">
    <property type="entry name" value="Phosphatidylinositol 3-kinase Catalytic Subunit, Chain A, domain 1"/>
    <property type="match status" value="1"/>
</dbReference>
<evidence type="ECO:0008006" key="4">
    <source>
        <dbReference type="Google" id="ProtNLM"/>
    </source>
</evidence>
<feature type="region of interest" description="Disordered" evidence="1">
    <location>
        <begin position="1"/>
        <end position="280"/>
    </location>
</feature>
<feature type="region of interest" description="Disordered" evidence="1">
    <location>
        <begin position="539"/>
        <end position="558"/>
    </location>
</feature>
<feature type="compositionally biased region" description="Pro residues" evidence="1">
    <location>
        <begin position="23"/>
        <end position="37"/>
    </location>
</feature>
<feature type="compositionally biased region" description="Low complexity" evidence="1">
    <location>
        <begin position="183"/>
        <end position="195"/>
    </location>
</feature>
<name>A0A9P4QHW3_9PEZI</name>
<dbReference type="EMBL" id="MU003768">
    <property type="protein sequence ID" value="KAF2725181.1"/>
    <property type="molecule type" value="Genomic_DNA"/>
</dbReference>
<comment type="caution">
    <text evidence="2">The sequence shown here is derived from an EMBL/GenBank/DDBJ whole genome shotgun (WGS) entry which is preliminary data.</text>
</comment>
<feature type="compositionally biased region" description="Basic and acidic residues" evidence="1">
    <location>
        <begin position="747"/>
        <end position="757"/>
    </location>
</feature>
<feature type="compositionally biased region" description="Polar residues" evidence="1">
    <location>
        <begin position="85"/>
        <end position="98"/>
    </location>
</feature>
<protein>
    <recommendedName>
        <fullName evidence="4">PH domain-containing protein</fullName>
    </recommendedName>
</protein>
<feature type="compositionally biased region" description="Basic and acidic residues" evidence="1">
    <location>
        <begin position="115"/>
        <end position="136"/>
    </location>
</feature>
<evidence type="ECO:0000256" key="1">
    <source>
        <dbReference type="SAM" id="MobiDB-lite"/>
    </source>
</evidence>
<dbReference type="PANTHER" id="PTHR38700">
    <property type="entry name" value="YALI0E22418P"/>
    <property type="match status" value="1"/>
</dbReference>
<dbReference type="SUPFAM" id="SSF54236">
    <property type="entry name" value="Ubiquitin-like"/>
    <property type="match status" value="1"/>
</dbReference>
<evidence type="ECO:0000313" key="3">
    <source>
        <dbReference type="Proteomes" id="UP000799441"/>
    </source>
</evidence>
<feature type="region of interest" description="Disordered" evidence="1">
    <location>
        <begin position="581"/>
        <end position="919"/>
    </location>
</feature>
<dbReference type="Gene3D" id="2.30.29.30">
    <property type="entry name" value="Pleckstrin-homology domain (PH domain)/Phosphotyrosine-binding domain (PTB)"/>
    <property type="match status" value="1"/>
</dbReference>
<reference evidence="2" key="1">
    <citation type="journal article" date="2020" name="Stud. Mycol.">
        <title>101 Dothideomycetes genomes: a test case for predicting lifestyles and emergence of pathogens.</title>
        <authorList>
            <person name="Haridas S."/>
            <person name="Albert R."/>
            <person name="Binder M."/>
            <person name="Bloem J."/>
            <person name="Labutti K."/>
            <person name="Salamov A."/>
            <person name="Andreopoulos B."/>
            <person name="Baker S."/>
            <person name="Barry K."/>
            <person name="Bills G."/>
            <person name="Bluhm B."/>
            <person name="Cannon C."/>
            <person name="Castanera R."/>
            <person name="Culley D."/>
            <person name="Daum C."/>
            <person name="Ezra D."/>
            <person name="Gonzalez J."/>
            <person name="Henrissat B."/>
            <person name="Kuo A."/>
            <person name="Liang C."/>
            <person name="Lipzen A."/>
            <person name="Lutzoni F."/>
            <person name="Magnuson J."/>
            <person name="Mondo S."/>
            <person name="Nolan M."/>
            <person name="Ohm R."/>
            <person name="Pangilinan J."/>
            <person name="Park H.-J."/>
            <person name="Ramirez L."/>
            <person name="Alfaro M."/>
            <person name="Sun H."/>
            <person name="Tritt A."/>
            <person name="Yoshinaga Y."/>
            <person name="Zwiers L.-H."/>
            <person name="Turgeon B."/>
            <person name="Goodwin S."/>
            <person name="Spatafora J."/>
            <person name="Crous P."/>
            <person name="Grigoriev I."/>
        </authorList>
    </citation>
    <scope>NUCLEOTIDE SEQUENCE</scope>
    <source>
        <strain evidence="2">CBS 116435</strain>
    </source>
</reference>
<dbReference type="InterPro" id="IPR029071">
    <property type="entry name" value="Ubiquitin-like_domsf"/>
</dbReference>
<evidence type="ECO:0000313" key="2">
    <source>
        <dbReference type="EMBL" id="KAF2725181.1"/>
    </source>
</evidence>
<feature type="compositionally biased region" description="Basic and acidic residues" evidence="1">
    <location>
        <begin position="680"/>
        <end position="691"/>
    </location>
</feature>
<accession>A0A9P4QHW3</accession>
<proteinExistence type="predicted"/>
<organism evidence="2 3">
    <name type="scientific">Polychaeton citri CBS 116435</name>
    <dbReference type="NCBI Taxonomy" id="1314669"/>
    <lineage>
        <taxon>Eukaryota</taxon>
        <taxon>Fungi</taxon>
        <taxon>Dikarya</taxon>
        <taxon>Ascomycota</taxon>
        <taxon>Pezizomycotina</taxon>
        <taxon>Dothideomycetes</taxon>
        <taxon>Dothideomycetidae</taxon>
        <taxon>Capnodiales</taxon>
        <taxon>Capnodiaceae</taxon>
        <taxon>Polychaeton</taxon>
    </lineage>
</organism>
<dbReference type="OrthoDB" id="43122at2759"/>
<dbReference type="Proteomes" id="UP000799441">
    <property type="component" value="Unassembled WGS sequence"/>
</dbReference>
<sequence>MSNTVSRYRSQRKPHQDGEEFPASPPEMPNPSSPPPQDESVVRSKSRYRRKDSVGAPRPSTAAHSSGSSPQAMPASSPQTRPARYSSQKQSQPLQHSASTREQRSSPQSQPGAQDMRRVASNDRDYERDMERREQLKAQSGFKQQEHHSNGVVHSSSPPHATSPVAASTKPPPPTKHAPSQKPATAASPPHTTTSDLFPPPRKPAAPHDEAPKSENISATKTAVTQPRYEFDNDDESEGGGGCFGLFKRKRQSQPTVSEKVPIARPPTSKGNRDIKIGGGGAVPGVDAPLSAVNAGDRRVIIQYNGRNITLPVTPTTTPIDLIKSSSTVMSDHVEVKSAVLLEEFSTVGVQRPLRRYEHVRDIMNSWDDDKQNRLILVDPGTGSSEAELSLQGVPSQQPGDHSWLIHYSQRPGKWDRRHVSLRQDGQLIVAKDLDKPHEAQNLCHLSDFDIYTPTQDKIRRKVKPPKKYCYAIKSQQKSSMFESTNNFVHFFSIADKRDADLFYAEIQGWRSWYLVNVLGEGSKIKNSPPANVVEAQEVREEAKREDSGGLGGNHRKMESLDSHYQLGSFQPLIDMDLNAFGDDARPQTSRSQARGIIPGSAFANAKPSEPERTKSSRRKNPPPYLKKGKLAEDEPLANLERKRASLDVKRDTTEAANTISPLQGEFSDNGLLGRTYSQKRKEHEDREQKKTPWTLGPNLLNGGFDSREEDFSAAGGRTSNEASAVRREKSVRNRGSSHKPASGDLGRSRSTRDRGASIDLQRSGSRRGADAYPPKPLVDLTPQYREPPQHQKKGHGHKPGHVGPGGLIDSATSPEDPLNVPPSVDWRGRNAQHQHGDAHQSRARSHSRAKQNGVSRSHSQHRPTTSSRNVPPPIPSPQDDEAFTGEGLLAYDGGGNGWGSAQKGRGVMDGSHARGPMIDMSNESKFVQGSLLNKVEKEQGGPLADNLIIEREKRREKNVPTGEAY</sequence>
<gene>
    <name evidence="2" type="ORF">K431DRAFT_281144</name>
</gene>
<feature type="compositionally biased region" description="Basic and acidic residues" evidence="1">
    <location>
        <begin position="640"/>
        <end position="654"/>
    </location>
</feature>
<feature type="compositionally biased region" description="Basic and acidic residues" evidence="1">
    <location>
        <begin position="539"/>
        <end position="548"/>
    </location>
</feature>
<feature type="compositionally biased region" description="Basic residues" evidence="1">
    <location>
        <begin position="791"/>
        <end position="801"/>
    </location>
</feature>
<dbReference type="PANTHER" id="PTHR38700:SF1">
    <property type="entry name" value="PH DOMAIN-CONTAINING PROTEIN"/>
    <property type="match status" value="1"/>
</dbReference>
<feature type="compositionally biased region" description="Polar residues" evidence="1">
    <location>
        <begin position="215"/>
        <end position="225"/>
    </location>
</feature>